<dbReference type="InterPro" id="IPR050834">
    <property type="entry name" value="Glycosyltransf_2"/>
</dbReference>
<reference evidence="5" key="1">
    <citation type="journal article" date="2021" name="PeerJ">
        <title>Extensive microbial diversity within the chicken gut microbiome revealed by metagenomics and culture.</title>
        <authorList>
            <person name="Gilroy R."/>
            <person name="Ravi A."/>
            <person name="Getino M."/>
            <person name="Pursley I."/>
            <person name="Horton D.L."/>
            <person name="Alikhan N.F."/>
            <person name="Baker D."/>
            <person name="Gharbi K."/>
            <person name="Hall N."/>
            <person name="Watson M."/>
            <person name="Adriaenssens E.M."/>
            <person name="Foster-Nyarko E."/>
            <person name="Jarju S."/>
            <person name="Secka A."/>
            <person name="Antonio M."/>
            <person name="Oren A."/>
            <person name="Chaudhuri R.R."/>
            <person name="La Ragione R."/>
            <person name="Hildebrand F."/>
            <person name="Pallen M.J."/>
        </authorList>
    </citation>
    <scope>NUCLEOTIDE SEQUENCE</scope>
    <source>
        <strain evidence="5">ChiSxjej3B15-24422</strain>
    </source>
</reference>
<protein>
    <submittedName>
        <fullName evidence="5">Glycosyltransferase</fullName>
    </submittedName>
</protein>
<organism evidence="5 6">
    <name type="scientific">Candidatus Eisenbergiella pullistercoris</name>
    <dbReference type="NCBI Taxonomy" id="2838555"/>
    <lineage>
        <taxon>Bacteria</taxon>
        <taxon>Bacillati</taxon>
        <taxon>Bacillota</taxon>
        <taxon>Clostridia</taxon>
        <taxon>Lachnospirales</taxon>
        <taxon>Lachnospiraceae</taxon>
        <taxon>Eisenbergiella</taxon>
    </lineage>
</organism>
<keyword evidence="3" id="KW-0808">Transferase</keyword>
<keyword evidence="2" id="KW-0328">Glycosyltransferase</keyword>
<gene>
    <name evidence="5" type="ORF">H9831_11905</name>
</gene>
<dbReference type="InterPro" id="IPR001173">
    <property type="entry name" value="Glyco_trans_2-like"/>
</dbReference>
<evidence type="ECO:0000256" key="3">
    <source>
        <dbReference type="ARBA" id="ARBA00022679"/>
    </source>
</evidence>
<dbReference type="PANTHER" id="PTHR43685">
    <property type="entry name" value="GLYCOSYLTRANSFERASE"/>
    <property type="match status" value="1"/>
</dbReference>
<sequence length="250" mass="28848">MNERISIVMPVFNAAAWLTQTVASVQEQTYQDWELIAVDDCSSDESFRMLQAAARADSRIRPVRLSENVGAARTRNEGIRLAEGRYLAFLDSDDLWKKTKLEKELAFLKERQAAFAFTAYEFGDENAVGNGKIVRVPRTLSYREALSRTVIFTTTVMFDLEKIDRRLILMPDVKSEDTATWWRILRAGYTAHGLNENLAVYRRPKNSLSSNKAEAVRRIWRLYRDQERLSAAASAYYLFFWALRATARRI</sequence>
<evidence type="ECO:0000313" key="6">
    <source>
        <dbReference type="Proteomes" id="UP000824007"/>
    </source>
</evidence>
<dbReference type="SUPFAM" id="SSF53448">
    <property type="entry name" value="Nucleotide-diphospho-sugar transferases"/>
    <property type="match status" value="1"/>
</dbReference>
<dbReference type="CDD" id="cd00761">
    <property type="entry name" value="Glyco_tranf_GTA_type"/>
    <property type="match status" value="1"/>
</dbReference>
<dbReference type="FunFam" id="3.90.550.10:FF:000130">
    <property type="entry name" value="Family 2 glycosyl transferase"/>
    <property type="match status" value="1"/>
</dbReference>
<dbReference type="GO" id="GO:0016757">
    <property type="term" value="F:glycosyltransferase activity"/>
    <property type="evidence" value="ECO:0007669"/>
    <property type="project" value="UniProtKB-KW"/>
</dbReference>
<evidence type="ECO:0000256" key="2">
    <source>
        <dbReference type="ARBA" id="ARBA00022676"/>
    </source>
</evidence>
<evidence type="ECO:0000259" key="4">
    <source>
        <dbReference type="Pfam" id="PF00535"/>
    </source>
</evidence>
<dbReference type="InterPro" id="IPR029044">
    <property type="entry name" value="Nucleotide-diphossugar_trans"/>
</dbReference>
<proteinExistence type="inferred from homology"/>
<accession>A0A9D2C8C2</accession>
<comment type="caution">
    <text evidence="5">The sequence shown here is derived from an EMBL/GenBank/DDBJ whole genome shotgun (WGS) entry which is preliminary data.</text>
</comment>
<dbReference type="AlphaFoldDB" id="A0A9D2C8C2"/>
<name>A0A9D2C8C2_9FIRM</name>
<evidence type="ECO:0000313" key="5">
    <source>
        <dbReference type="EMBL" id="HIY61361.1"/>
    </source>
</evidence>
<dbReference type="Gene3D" id="3.90.550.10">
    <property type="entry name" value="Spore Coat Polysaccharide Biosynthesis Protein SpsA, Chain A"/>
    <property type="match status" value="1"/>
</dbReference>
<evidence type="ECO:0000256" key="1">
    <source>
        <dbReference type="ARBA" id="ARBA00006739"/>
    </source>
</evidence>
<dbReference type="EMBL" id="DXDD01000145">
    <property type="protein sequence ID" value="HIY61361.1"/>
    <property type="molecule type" value="Genomic_DNA"/>
</dbReference>
<dbReference type="Proteomes" id="UP000824007">
    <property type="component" value="Unassembled WGS sequence"/>
</dbReference>
<comment type="similarity">
    <text evidence="1">Belongs to the glycosyltransferase 2 family.</text>
</comment>
<dbReference type="Pfam" id="PF00535">
    <property type="entry name" value="Glycos_transf_2"/>
    <property type="match status" value="1"/>
</dbReference>
<dbReference type="PANTHER" id="PTHR43685:SF5">
    <property type="entry name" value="GLYCOSYLTRANSFERASE EPSE-RELATED"/>
    <property type="match status" value="1"/>
</dbReference>
<feature type="domain" description="Glycosyltransferase 2-like" evidence="4">
    <location>
        <begin position="6"/>
        <end position="128"/>
    </location>
</feature>
<reference evidence="5" key="2">
    <citation type="submission" date="2021-04" db="EMBL/GenBank/DDBJ databases">
        <authorList>
            <person name="Gilroy R."/>
        </authorList>
    </citation>
    <scope>NUCLEOTIDE SEQUENCE</scope>
    <source>
        <strain evidence="5">ChiSxjej3B15-24422</strain>
    </source>
</reference>